<comment type="caution">
    <text evidence="1">The sequence shown here is derived from an EMBL/GenBank/DDBJ whole genome shotgun (WGS) entry which is preliminary data.</text>
</comment>
<protein>
    <submittedName>
        <fullName evidence="1">Uncharacterized protein</fullName>
    </submittedName>
</protein>
<dbReference type="Proteomes" id="UP001345691">
    <property type="component" value="Unassembled WGS sequence"/>
</dbReference>
<sequence>MQFVQNQGIYYWTQQTYSEVECQKFATYAKSKNWLAGNGWYQCQRLPNNGQWEFRMARRPTTTRGNAKVVQVDWNPYGDIVNIGTVPDKDGRLCYVQERSGNAFDNGGFAQASAALNKWGDDRLKAAGYLFDMSDVFKASRDCQNTLGDPFAPNEPQQALFYPAMQIQSTADQILSGVLPKCLFNIPIFQVGEGDTKNDWCKPRIGAMHANVKSLYPPYFKPDHDPCGSTLELWALQSDTKLCRTDNRDFQSSTGSPKPGCEKHDRGIHIVPLSR</sequence>
<dbReference type="EMBL" id="JAVRRF010000005">
    <property type="protein sequence ID" value="KAK5065820.1"/>
    <property type="molecule type" value="Genomic_DNA"/>
</dbReference>
<name>A0ABR0JJ93_9EURO</name>
<accession>A0ABR0JJ93</accession>
<keyword evidence="2" id="KW-1185">Reference proteome</keyword>
<evidence type="ECO:0000313" key="2">
    <source>
        <dbReference type="Proteomes" id="UP001345691"/>
    </source>
</evidence>
<gene>
    <name evidence="1" type="ORF">LTR69_003370</name>
</gene>
<organism evidence="1 2">
    <name type="scientific">Exophiala sideris</name>
    <dbReference type="NCBI Taxonomy" id="1016849"/>
    <lineage>
        <taxon>Eukaryota</taxon>
        <taxon>Fungi</taxon>
        <taxon>Dikarya</taxon>
        <taxon>Ascomycota</taxon>
        <taxon>Pezizomycotina</taxon>
        <taxon>Eurotiomycetes</taxon>
        <taxon>Chaetothyriomycetidae</taxon>
        <taxon>Chaetothyriales</taxon>
        <taxon>Herpotrichiellaceae</taxon>
        <taxon>Exophiala</taxon>
    </lineage>
</organism>
<reference evidence="1 2" key="1">
    <citation type="submission" date="2023-08" db="EMBL/GenBank/DDBJ databases">
        <title>Black Yeasts Isolated from many extreme environments.</title>
        <authorList>
            <person name="Coleine C."/>
            <person name="Stajich J.E."/>
            <person name="Selbmann L."/>
        </authorList>
    </citation>
    <scope>NUCLEOTIDE SEQUENCE [LARGE SCALE GENOMIC DNA]</scope>
    <source>
        <strain evidence="1 2">CCFEE 6328</strain>
    </source>
</reference>
<proteinExistence type="predicted"/>
<evidence type="ECO:0000313" key="1">
    <source>
        <dbReference type="EMBL" id="KAK5065820.1"/>
    </source>
</evidence>